<proteinExistence type="predicted"/>
<evidence type="ECO:0000313" key="3">
    <source>
        <dbReference type="EMBL" id="MPL80744.1"/>
    </source>
</evidence>
<dbReference type="AlphaFoldDB" id="A0A644UP94"/>
<comment type="caution">
    <text evidence="3">The sequence shown here is derived from an EMBL/GenBank/DDBJ whole genome shotgun (WGS) entry which is preliminary data.</text>
</comment>
<reference evidence="3" key="1">
    <citation type="submission" date="2019-08" db="EMBL/GenBank/DDBJ databases">
        <authorList>
            <person name="Kucharzyk K."/>
            <person name="Murdoch R.W."/>
            <person name="Higgins S."/>
            <person name="Loffler F."/>
        </authorList>
    </citation>
    <scope>NUCLEOTIDE SEQUENCE</scope>
</reference>
<gene>
    <name evidence="3" type="ORF">SDC9_26645</name>
</gene>
<name>A0A644UP94_9ZZZZ</name>
<protein>
    <recommendedName>
        <fullName evidence="4">Chromosome partition protein Smc</fullName>
    </recommendedName>
</protein>
<organism evidence="3">
    <name type="scientific">bioreactor metagenome</name>
    <dbReference type="NCBI Taxonomy" id="1076179"/>
    <lineage>
        <taxon>unclassified sequences</taxon>
        <taxon>metagenomes</taxon>
        <taxon>ecological metagenomes</taxon>
    </lineage>
</organism>
<dbReference type="EMBL" id="VSSQ01000141">
    <property type="protein sequence ID" value="MPL80744.1"/>
    <property type="molecule type" value="Genomic_DNA"/>
</dbReference>
<feature type="coiled-coil region" evidence="1">
    <location>
        <begin position="227"/>
        <end position="261"/>
    </location>
</feature>
<evidence type="ECO:0000256" key="2">
    <source>
        <dbReference type="SAM" id="MobiDB-lite"/>
    </source>
</evidence>
<sequence length="296" mass="33349">MKKLVYLLITFGLMMPFAGAQKPITFEDDSQTFGNVDFPGIWVSIPEASTEKVMSNWIKNIQKGTKSKVVTNGMDASLFGALIKSIYEGPVNIESRVKNQDSLVLLFAGVELRRGEFAEKGTKEYDKLKAYLKSFAKSEYLKVAEEQLSREESKLKDLEKELSGTRKGKEKMEKAVQSSNNTIAAENDKIASLRKQLSVTDENIDHISSKLSVTENPEAKKSWQSEMKAAQKKKKSQLKSINASENKIAKAKDRIRDTKNNIDLNLGTQDQISVRVNEQKMVVSKFQHKVKTIKSY</sequence>
<accession>A0A644UP94</accession>
<evidence type="ECO:0008006" key="4">
    <source>
        <dbReference type="Google" id="ProtNLM"/>
    </source>
</evidence>
<evidence type="ECO:0000256" key="1">
    <source>
        <dbReference type="SAM" id="Coils"/>
    </source>
</evidence>
<feature type="region of interest" description="Disordered" evidence="2">
    <location>
        <begin position="160"/>
        <end position="179"/>
    </location>
</feature>
<keyword evidence="1" id="KW-0175">Coiled coil</keyword>